<dbReference type="Gene3D" id="3.30.70.260">
    <property type="match status" value="1"/>
</dbReference>
<organism evidence="5 6">
    <name type="scientific">Aquimonas voraii</name>
    <dbReference type="NCBI Taxonomy" id="265719"/>
    <lineage>
        <taxon>Bacteria</taxon>
        <taxon>Pseudomonadati</taxon>
        <taxon>Pseudomonadota</taxon>
        <taxon>Gammaproteobacteria</taxon>
        <taxon>Lysobacterales</taxon>
        <taxon>Lysobacteraceae</taxon>
        <taxon>Aquimonas</taxon>
    </lineage>
</organism>
<evidence type="ECO:0000259" key="4">
    <source>
        <dbReference type="PROSITE" id="PS51176"/>
    </source>
</evidence>
<keyword evidence="2" id="KW-0028">Amino-acid biosynthesis</keyword>
<comment type="pathway">
    <text evidence="3">Amino-acid biosynthesis.</text>
</comment>
<keyword evidence="6" id="KW-1185">Reference proteome</keyword>
<dbReference type="OrthoDB" id="5939631at2"/>
<dbReference type="Gene3D" id="1.10.3660.10">
    <property type="entry name" value="6-phosphogluconate dehydrogenase C-terminal like domain"/>
    <property type="match status" value="1"/>
</dbReference>
<protein>
    <submittedName>
        <fullName evidence="5">Prephenate dehydrogenase</fullName>
    </submittedName>
</protein>
<dbReference type="PANTHER" id="PTHR21363">
    <property type="entry name" value="PREPHENATE DEHYDROGENASE"/>
    <property type="match status" value="1"/>
</dbReference>
<dbReference type="AlphaFoldDB" id="A0A1G6XY59"/>
<dbReference type="Gene3D" id="3.40.50.720">
    <property type="entry name" value="NAD(P)-binding Rossmann-like Domain"/>
    <property type="match status" value="1"/>
</dbReference>
<dbReference type="GO" id="GO:0004665">
    <property type="term" value="F:prephenate dehydrogenase (NADP+) activity"/>
    <property type="evidence" value="ECO:0007669"/>
    <property type="project" value="InterPro"/>
</dbReference>
<keyword evidence="1" id="KW-0560">Oxidoreductase</keyword>
<dbReference type="STRING" id="265719.SAMN04488509_10814"/>
<dbReference type="InterPro" id="IPR050812">
    <property type="entry name" value="Preph/Arog_dehydrog"/>
</dbReference>
<evidence type="ECO:0000256" key="1">
    <source>
        <dbReference type="ARBA" id="ARBA00023002"/>
    </source>
</evidence>
<dbReference type="InterPro" id="IPR008927">
    <property type="entry name" value="6-PGluconate_DH-like_C_sf"/>
</dbReference>
<dbReference type="InterPro" id="IPR046825">
    <property type="entry name" value="PDH_C"/>
</dbReference>
<dbReference type="InterPro" id="IPR036291">
    <property type="entry name" value="NAD(P)-bd_dom_sf"/>
</dbReference>
<dbReference type="InterPro" id="IPR003099">
    <property type="entry name" value="Prephen_DH"/>
</dbReference>
<evidence type="ECO:0000313" key="6">
    <source>
        <dbReference type="Proteomes" id="UP000199603"/>
    </source>
</evidence>
<dbReference type="NCBIfam" id="NF006457">
    <property type="entry name" value="PRK08818.1"/>
    <property type="match status" value="1"/>
</dbReference>
<evidence type="ECO:0000313" key="5">
    <source>
        <dbReference type="EMBL" id="SDD82633.1"/>
    </source>
</evidence>
<name>A0A1G6XY59_9GAMM</name>
<dbReference type="GO" id="GO:0070403">
    <property type="term" value="F:NAD+ binding"/>
    <property type="evidence" value="ECO:0007669"/>
    <property type="project" value="TreeGrafter"/>
</dbReference>
<dbReference type="PROSITE" id="PS51176">
    <property type="entry name" value="PDH_ADH"/>
    <property type="match status" value="1"/>
</dbReference>
<evidence type="ECO:0000256" key="3">
    <source>
        <dbReference type="ARBA" id="ARBA00029440"/>
    </source>
</evidence>
<dbReference type="GO" id="GO:0008977">
    <property type="term" value="F:prephenate dehydrogenase (NAD+) activity"/>
    <property type="evidence" value="ECO:0007669"/>
    <property type="project" value="InterPro"/>
</dbReference>
<accession>A0A1G6XY59</accession>
<dbReference type="SUPFAM" id="SSF55021">
    <property type="entry name" value="ACT-like"/>
    <property type="match status" value="1"/>
</dbReference>
<dbReference type="SUPFAM" id="SSF51735">
    <property type="entry name" value="NAD(P)-binding Rossmann-fold domains"/>
    <property type="match status" value="1"/>
</dbReference>
<proteinExistence type="predicted"/>
<dbReference type="InterPro" id="IPR045865">
    <property type="entry name" value="ACT-like_dom_sf"/>
</dbReference>
<dbReference type="RefSeq" id="WP_091243354.1">
    <property type="nucleotide sequence ID" value="NZ_FNAG01000008.1"/>
</dbReference>
<dbReference type="Pfam" id="PF20463">
    <property type="entry name" value="PDH_C"/>
    <property type="match status" value="1"/>
</dbReference>
<reference evidence="5 6" key="1">
    <citation type="submission" date="2016-10" db="EMBL/GenBank/DDBJ databases">
        <authorList>
            <person name="de Groot N.N."/>
        </authorList>
    </citation>
    <scope>NUCLEOTIDE SEQUENCE [LARGE SCALE GENOMIC DNA]</scope>
    <source>
        <strain evidence="5 6">DSM 16957</strain>
    </source>
</reference>
<dbReference type="SUPFAM" id="SSF48179">
    <property type="entry name" value="6-phosphogluconate dehydrogenase C-terminal domain-like"/>
    <property type="match status" value="1"/>
</dbReference>
<feature type="domain" description="Prephenate/arogenate dehydrogenase" evidence="4">
    <location>
        <begin position="5"/>
        <end position="277"/>
    </location>
</feature>
<dbReference type="GO" id="GO:0006571">
    <property type="term" value="P:tyrosine biosynthetic process"/>
    <property type="evidence" value="ECO:0007669"/>
    <property type="project" value="InterPro"/>
</dbReference>
<evidence type="ECO:0000256" key="2">
    <source>
        <dbReference type="ARBA" id="ARBA00023141"/>
    </source>
</evidence>
<sequence>MRSTATVGIVGSAGAYGRWLARFFEAVMGCRVLGCDPADPAACSLAQLVAHSEVLVFSAPIAETQRLIDEARVLAGARAAVQLWIDVTSIKAVPVAAMLASPAEVLGLHPMTAPPKAPSLRGRVLISCEARIDRWRTFVDALYAGLEAERVECDPAQHDRVMALVQALVHAGHLAQAGVLAKLAADIGGPAALFPFRSASFELDLAMADRILAGNPAIYAGIQFDNPAVLPVLDSLAARVTRLRELVKEGDRDAFEREFVEAPRAAFGADEIARGNHGFEQVGYLLADLAHVGALCVHLPEDRPGSLRALLEVFEQSAVNLASIHSSRTPSGEVHFRFSFSRPPDPDTLARLCADIERDGIGRVLAPVAASAAASYDKSSTLARNPT</sequence>
<dbReference type="PANTHER" id="PTHR21363:SF0">
    <property type="entry name" value="PREPHENATE DEHYDROGENASE [NADP(+)]"/>
    <property type="match status" value="1"/>
</dbReference>
<gene>
    <name evidence="5" type="ORF">SAMN04488509_10814</name>
</gene>
<dbReference type="EMBL" id="FNAG01000008">
    <property type="protein sequence ID" value="SDD82633.1"/>
    <property type="molecule type" value="Genomic_DNA"/>
</dbReference>
<dbReference type="Proteomes" id="UP000199603">
    <property type="component" value="Unassembled WGS sequence"/>
</dbReference>
<keyword evidence="2" id="KW-0057">Aromatic amino acid biosynthesis</keyword>